<name>A0A317MTP4_9GAMM</name>
<dbReference type="Gene3D" id="3.50.30.10">
    <property type="entry name" value="Phosphohistidine domain"/>
    <property type="match status" value="1"/>
</dbReference>
<dbReference type="SUPFAM" id="SSF56059">
    <property type="entry name" value="Glutathione synthetase ATP-binding domain-like"/>
    <property type="match status" value="1"/>
</dbReference>
<protein>
    <submittedName>
        <fullName evidence="3">Pyruvate,water dikinase</fullName>
    </submittedName>
</protein>
<dbReference type="SUPFAM" id="SSF52009">
    <property type="entry name" value="Phosphohistidine domain"/>
    <property type="match status" value="1"/>
</dbReference>
<dbReference type="Pfam" id="PF01326">
    <property type="entry name" value="PPDK_N"/>
    <property type="match status" value="1"/>
</dbReference>
<accession>A0A317MTP4</accession>
<dbReference type="Proteomes" id="UP000246569">
    <property type="component" value="Unassembled WGS sequence"/>
</dbReference>
<dbReference type="InterPro" id="IPR008279">
    <property type="entry name" value="PEP-util_enz_mobile_dom"/>
</dbReference>
<organism evidence="3 4">
    <name type="scientific">Plasticicumulans acidivorans</name>
    <dbReference type="NCBI Taxonomy" id="886464"/>
    <lineage>
        <taxon>Bacteria</taxon>
        <taxon>Pseudomonadati</taxon>
        <taxon>Pseudomonadota</taxon>
        <taxon>Gammaproteobacteria</taxon>
        <taxon>Candidatus Competibacteraceae</taxon>
        <taxon>Plasticicumulans</taxon>
    </lineage>
</organism>
<dbReference type="InterPro" id="IPR002192">
    <property type="entry name" value="PPDK_AMP/ATP-bd"/>
</dbReference>
<feature type="domain" description="PEP-utilising enzyme mobile" evidence="1">
    <location>
        <begin position="796"/>
        <end position="865"/>
    </location>
</feature>
<reference evidence="3 4" key="1">
    <citation type="submission" date="2018-05" db="EMBL/GenBank/DDBJ databases">
        <title>Genomic Encyclopedia of Type Strains, Phase IV (KMG-IV): sequencing the most valuable type-strain genomes for metagenomic binning, comparative biology and taxonomic classification.</title>
        <authorList>
            <person name="Goeker M."/>
        </authorList>
    </citation>
    <scope>NUCLEOTIDE SEQUENCE [LARGE SCALE GENOMIC DNA]</scope>
    <source>
        <strain evidence="3 4">DSM 23606</strain>
    </source>
</reference>
<keyword evidence="3" id="KW-0418">Kinase</keyword>
<evidence type="ECO:0000259" key="1">
    <source>
        <dbReference type="Pfam" id="PF00391"/>
    </source>
</evidence>
<keyword evidence="4" id="KW-1185">Reference proteome</keyword>
<dbReference type="AlphaFoldDB" id="A0A317MTP4"/>
<dbReference type="RefSeq" id="WP_110019453.1">
    <property type="nucleotide sequence ID" value="NZ_QGTJ01000009.1"/>
</dbReference>
<keyword evidence="3" id="KW-0808">Transferase</keyword>
<dbReference type="InterPro" id="IPR051549">
    <property type="entry name" value="PEP_Utilizing_Enz"/>
</dbReference>
<dbReference type="GO" id="GO:0005524">
    <property type="term" value="F:ATP binding"/>
    <property type="evidence" value="ECO:0007669"/>
    <property type="project" value="InterPro"/>
</dbReference>
<dbReference type="GO" id="GO:0016301">
    <property type="term" value="F:kinase activity"/>
    <property type="evidence" value="ECO:0007669"/>
    <property type="project" value="UniProtKB-KW"/>
</dbReference>
<evidence type="ECO:0000313" key="3">
    <source>
        <dbReference type="EMBL" id="PWV59847.1"/>
    </source>
</evidence>
<evidence type="ECO:0000313" key="4">
    <source>
        <dbReference type="Proteomes" id="UP000246569"/>
    </source>
</evidence>
<gene>
    <name evidence="3" type="ORF">C7443_109100</name>
</gene>
<dbReference type="Gene3D" id="3.30.1490.20">
    <property type="entry name" value="ATP-grasp fold, A domain"/>
    <property type="match status" value="1"/>
</dbReference>
<dbReference type="PANTHER" id="PTHR43615:SF1">
    <property type="entry name" value="PPDK_N DOMAIN-CONTAINING PROTEIN"/>
    <property type="match status" value="1"/>
</dbReference>
<comment type="caution">
    <text evidence="3">The sequence shown here is derived from an EMBL/GenBank/DDBJ whole genome shotgun (WGS) entry which is preliminary data.</text>
</comment>
<dbReference type="Gene3D" id="3.30.470.20">
    <property type="entry name" value="ATP-grasp fold, B domain"/>
    <property type="match status" value="1"/>
</dbReference>
<dbReference type="InterPro" id="IPR013815">
    <property type="entry name" value="ATP_grasp_subdomain_1"/>
</dbReference>
<dbReference type="Pfam" id="PF00391">
    <property type="entry name" value="PEP-utilizers"/>
    <property type="match status" value="1"/>
</dbReference>
<dbReference type="EMBL" id="QGTJ01000009">
    <property type="protein sequence ID" value="PWV59847.1"/>
    <property type="molecule type" value="Genomic_DNA"/>
</dbReference>
<feature type="domain" description="Pyruvate phosphate dikinase AMP/ATP-binding" evidence="2">
    <location>
        <begin position="17"/>
        <end position="319"/>
    </location>
</feature>
<evidence type="ECO:0000259" key="2">
    <source>
        <dbReference type="Pfam" id="PF01326"/>
    </source>
</evidence>
<keyword evidence="3" id="KW-0670">Pyruvate</keyword>
<sequence>MNALLQDWSAVLDTGAQLAGGKGWNLARLDRYGLPVPAGAVLTIEAERAWREASGLGEQLLAACAELDRLEAPRAALLRTPLPQTLISTLDTFLKARGWDGIALAVRSSAPQEDAAGTSFAGIHHSCLNVTGTSALSEAIRTVWASLWTPAAAAYRQRAGIAHAEAGMAVVIMPLLPAVASGIGFTCDPRDGRDDRVLLHALPGLGEALVGGQSEGDEWLFDEDPLDDSLRLLDKQLGRKPLQTVTLAAGGTANRALDAQSSARPSLDDDTALRVAETLRDAAGALDFAAPRFDLEWVWDGHQVWVVQARPVTASARNTYPALQEQPDIWSRGNTCEVMPEPESALDWAHSRKLVDALLTPGYALSGYALRPGVTRAGLFHGRLYLNVALMQWEAWDALGLPPAALNELMGGHQPEIRVQPPSWRQRLARFGRILRYLRGVPAVRRAGLQRIDAIRAETRAARTAALPEDDAGLLELTLKLGRRARATGPLGLLQGSGGATLARLVQTIEQKLPGEGATLAAALLTGGEASVTAAQGYALVELAQLAAAEPAVRDWLVAPDRGEDWQSLPADSRFRAAFADFLERYGHRGVYETYCRNPRWREHPAYLLDLLPGLATTDLTALRARQTQAAQAAWQRLRAAVACWQRPLLKMMIRQAGVETRQREAARSALIAMLEPGRRVLLAAGQRLQARGALEHAEDIFELLLHEIVGALRGRIPASGLRARTGDRRRLREAQASWEPPHVLSVAGRAVTALAEAATINPHAERLHGVAVGCGRARGVARLVRTPQQGTRLAAGEILVAPSTDPCWTPLFLRAGALVMETGGYMSHGAIVAREFGIPAVANLHGIFEALNDGELLEVDGDHGEIVRVSG</sequence>
<dbReference type="PANTHER" id="PTHR43615">
    <property type="entry name" value="PHOSPHOENOLPYRUVATE SYNTHASE-RELATED"/>
    <property type="match status" value="1"/>
</dbReference>
<proteinExistence type="predicted"/>
<dbReference type="InterPro" id="IPR036637">
    <property type="entry name" value="Phosphohistidine_dom_sf"/>
</dbReference>
<dbReference type="OrthoDB" id="9765468at2"/>